<dbReference type="PROSITE" id="PS50102">
    <property type="entry name" value="RRM"/>
    <property type="match status" value="1"/>
</dbReference>
<evidence type="ECO:0000256" key="1">
    <source>
        <dbReference type="ARBA" id="ARBA00022884"/>
    </source>
</evidence>
<feature type="domain" description="RRM" evidence="3">
    <location>
        <begin position="1"/>
        <end position="79"/>
    </location>
</feature>
<accession>A0A0D8JBF6</accession>
<comment type="caution">
    <text evidence="4">The sequence shown here is derived from an EMBL/GenBank/DDBJ whole genome shotgun (WGS) entry which is preliminary data.</text>
</comment>
<feature type="region of interest" description="Disordered" evidence="2">
    <location>
        <begin position="74"/>
        <end position="151"/>
    </location>
</feature>
<dbReference type="RefSeq" id="WP_045029886.1">
    <property type="nucleotide sequence ID" value="NZ_CAJXKZ010000018.1"/>
</dbReference>
<dbReference type="Pfam" id="PF00076">
    <property type="entry name" value="RRM_1"/>
    <property type="match status" value="1"/>
</dbReference>
<dbReference type="InterPro" id="IPR000504">
    <property type="entry name" value="RRM_dom"/>
</dbReference>
<dbReference type="InterPro" id="IPR035979">
    <property type="entry name" value="RBD_domain_sf"/>
</dbReference>
<feature type="compositionally biased region" description="Gly residues" evidence="2">
    <location>
        <begin position="90"/>
        <end position="111"/>
    </location>
</feature>
<evidence type="ECO:0000313" key="4">
    <source>
        <dbReference type="EMBL" id="KJF43851.1"/>
    </source>
</evidence>
<dbReference type="STRING" id="1544798.LH29_12330"/>
<organism evidence="4 5">
    <name type="scientific">Draconibacterium sediminis</name>
    <dbReference type="NCBI Taxonomy" id="1544798"/>
    <lineage>
        <taxon>Bacteria</taxon>
        <taxon>Pseudomonadati</taxon>
        <taxon>Bacteroidota</taxon>
        <taxon>Bacteroidia</taxon>
        <taxon>Marinilabiliales</taxon>
        <taxon>Prolixibacteraceae</taxon>
        <taxon>Draconibacterium</taxon>
    </lineage>
</organism>
<dbReference type="PANTHER" id="PTHR48027">
    <property type="entry name" value="HETEROGENEOUS NUCLEAR RIBONUCLEOPROTEIN 87F-RELATED"/>
    <property type="match status" value="1"/>
</dbReference>
<sequence>MNLFVAKLDSSITGDYLNELFSAHGEVASAKVIFDRETGNSKCFGFVEMPNDEEANAAIAALNDAEIEGKQIVVKEANAPQERPRRDFNRGGGGGGYNRGGGGGYNRGGGGGDRRGGGGGYDRRGGGGGGDRRGGGGGGYDRRGGGGGDRW</sequence>
<evidence type="ECO:0000256" key="2">
    <source>
        <dbReference type="SAM" id="MobiDB-lite"/>
    </source>
</evidence>
<dbReference type="InterPro" id="IPR012677">
    <property type="entry name" value="Nucleotide-bd_a/b_plait_sf"/>
</dbReference>
<dbReference type="SUPFAM" id="SSF54928">
    <property type="entry name" value="RNA-binding domain, RBD"/>
    <property type="match status" value="1"/>
</dbReference>
<dbReference type="GO" id="GO:0003723">
    <property type="term" value="F:RNA binding"/>
    <property type="evidence" value="ECO:0007669"/>
    <property type="project" value="UniProtKB-KW"/>
</dbReference>
<dbReference type="PATRIC" id="fig|1544798.3.peg.2625"/>
<dbReference type="AlphaFoldDB" id="A0A0D8JBF6"/>
<proteinExistence type="predicted"/>
<dbReference type="InterPro" id="IPR052462">
    <property type="entry name" value="SLIRP/GR-RBP-like"/>
</dbReference>
<keyword evidence="1" id="KW-0694">RNA-binding</keyword>
<dbReference type="Gene3D" id="3.30.70.330">
    <property type="match status" value="1"/>
</dbReference>
<gene>
    <name evidence="4" type="ORF">LH29_12330</name>
</gene>
<dbReference type="Proteomes" id="UP000032544">
    <property type="component" value="Unassembled WGS sequence"/>
</dbReference>
<feature type="compositionally biased region" description="Basic and acidic residues" evidence="2">
    <location>
        <begin position="112"/>
        <end position="151"/>
    </location>
</feature>
<evidence type="ECO:0000259" key="3">
    <source>
        <dbReference type="PROSITE" id="PS50102"/>
    </source>
</evidence>
<evidence type="ECO:0000313" key="5">
    <source>
        <dbReference type="Proteomes" id="UP000032544"/>
    </source>
</evidence>
<reference evidence="4 5" key="1">
    <citation type="submission" date="2014-09" db="EMBL/GenBank/DDBJ databases">
        <title>Draft Genome Sequence of Draconibacterium sp. JN14CK-3.</title>
        <authorList>
            <person name="Dong C."/>
            <person name="Lai Q."/>
            <person name="Shao Z."/>
        </authorList>
    </citation>
    <scope>NUCLEOTIDE SEQUENCE [LARGE SCALE GENOMIC DNA]</scope>
    <source>
        <strain evidence="4 5">JN14CK-3</strain>
    </source>
</reference>
<protein>
    <recommendedName>
        <fullName evidence="3">RRM domain-containing protein</fullName>
    </recommendedName>
</protein>
<name>A0A0D8JBF6_9BACT</name>
<dbReference type="SMART" id="SM00360">
    <property type="entry name" value="RRM"/>
    <property type="match status" value="1"/>
</dbReference>
<dbReference type="EMBL" id="JRHC01000002">
    <property type="protein sequence ID" value="KJF43851.1"/>
    <property type="molecule type" value="Genomic_DNA"/>
</dbReference>
<keyword evidence="5" id="KW-1185">Reference proteome</keyword>
<dbReference type="OrthoDB" id="9798855at2"/>